<feature type="compositionally biased region" description="Basic residues" evidence="4">
    <location>
        <begin position="1"/>
        <end position="10"/>
    </location>
</feature>
<comment type="similarity">
    <text evidence="3">Belongs to the UTP5 family.</text>
</comment>
<sequence>MPMSTKRKAPGKVAAPVVKPSAQPSTTYAINTSKASVAGPADVVQNVPQHETISISSDADSDEDMSDDNEEADANANVDDGAKSASTGLANGKTLRKSSSAEDEAEAAGSDDEEPTSPSFGELLRGSEAIDVSSLLQQAPANSASLSRPATIVPPTHQSLTTVLTQALRTDDIDLLESCLHTKDIETIKNTIERIDSILAGTLLDKLAARLYRRPGRAGVLMTWIQWTLVAHGGTIASQPKVIQGLASLQKVLEERAKGLGSLLSLKGKLDMLESQMALRRRMQRLPGPHQKGDDSDEEDVIWVEGETNGDAAASRRRRIADDSDDDAMITNGVLGDSDDSDDDEEEVEEEEEESDMDALDDDDDVDHEEIDDSMAEDDESDAEAAPPAKIQKVSRAPPKKR</sequence>
<evidence type="ECO:0000256" key="2">
    <source>
        <dbReference type="ARBA" id="ARBA00023242"/>
    </source>
</evidence>
<evidence type="ECO:0000256" key="3">
    <source>
        <dbReference type="ARBA" id="ARBA00038335"/>
    </source>
</evidence>
<comment type="subcellular location">
    <subcellularLocation>
        <location evidence="1">Nucleus</location>
    </subcellularLocation>
</comment>
<gene>
    <name evidence="6" type="ORF">B0I35DRAFT_429472</name>
</gene>
<keyword evidence="2" id="KW-0539">Nucleus</keyword>
<feature type="region of interest" description="Disordered" evidence="4">
    <location>
        <begin position="37"/>
        <end position="122"/>
    </location>
</feature>
<feature type="region of interest" description="Disordered" evidence="4">
    <location>
        <begin position="305"/>
        <end position="402"/>
    </location>
</feature>
<evidence type="ECO:0000313" key="6">
    <source>
        <dbReference type="EMBL" id="KAH7319638.1"/>
    </source>
</evidence>
<keyword evidence="7" id="KW-1185">Reference proteome</keyword>
<feature type="domain" description="Small-subunit processome Utp12" evidence="5">
    <location>
        <begin position="174"/>
        <end position="274"/>
    </location>
</feature>
<feature type="compositionally biased region" description="Polar residues" evidence="4">
    <location>
        <begin position="46"/>
        <end position="55"/>
    </location>
</feature>
<dbReference type="Proteomes" id="UP000813444">
    <property type="component" value="Unassembled WGS sequence"/>
</dbReference>
<protein>
    <submittedName>
        <fullName evidence="6">Dip2/Utp12 family-domain-containing protein</fullName>
    </submittedName>
</protein>
<dbReference type="GO" id="GO:0005730">
    <property type="term" value="C:nucleolus"/>
    <property type="evidence" value="ECO:0007669"/>
    <property type="project" value="TreeGrafter"/>
</dbReference>
<proteinExistence type="inferred from homology"/>
<feature type="compositionally biased region" description="Acidic residues" evidence="4">
    <location>
        <begin position="59"/>
        <end position="73"/>
    </location>
</feature>
<dbReference type="PANTHER" id="PTHR44267">
    <property type="entry name" value="WD REPEAT-CONTAINING PROTEIN 43"/>
    <property type="match status" value="1"/>
</dbReference>
<comment type="caution">
    <text evidence="6">The sequence shown here is derived from an EMBL/GenBank/DDBJ whole genome shotgun (WGS) entry which is preliminary data.</text>
</comment>
<dbReference type="Pfam" id="PF04003">
    <property type="entry name" value="Utp12"/>
    <property type="match status" value="1"/>
</dbReference>
<feature type="compositionally biased region" description="Acidic residues" evidence="4">
    <location>
        <begin position="101"/>
        <end position="115"/>
    </location>
</feature>
<dbReference type="PANTHER" id="PTHR44267:SF1">
    <property type="entry name" value="WD REPEAT-CONTAINING PROTEIN 43"/>
    <property type="match status" value="1"/>
</dbReference>
<feature type="compositionally biased region" description="Acidic residues" evidence="4">
    <location>
        <begin position="337"/>
        <end position="383"/>
    </location>
</feature>
<evidence type="ECO:0000256" key="4">
    <source>
        <dbReference type="SAM" id="MobiDB-lite"/>
    </source>
</evidence>
<evidence type="ECO:0000256" key="1">
    <source>
        <dbReference type="ARBA" id="ARBA00004123"/>
    </source>
</evidence>
<feature type="region of interest" description="Disordered" evidence="4">
    <location>
        <begin position="1"/>
        <end position="24"/>
    </location>
</feature>
<reference evidence="6" key="1">
    <citation type="journal article" date="2021" name="Nat. Commun.">
        <title>Genetic determinants of endophytism in the Arabidopsis root mycobiome.</title>
        <authorList>
            <person name="Mesny F."/>
            <person name="Miyauchi S."/>
            <person name="Thiergart T."/>
            <person name="Pickel B."/>
            <person name="Atanasova L."/>
            <person name="Karlsson M."/>
            <person name="Huettel B."/>
            <person name="Barry K.W."/>
            <person name="Haridas S."/>
            <person name="Chen C."/>
            <person name="Bauer D."/>
            <person name="Andreopoulos W."/>
            <person name="Pangilinan J."/>
            <person name="LaButti K."/>
            <person name="Riley R."/>
            <person name="Lipzen A."/>
            <person name="Clum A."/>
            <person name="Drula E."/>
            <person name="Henrissat B."/>
            <person name="Kohler A."/>
            <person name="Grigoriev I.V."/>
            <person name="Martin F.M."/>
            <person name="Hacquard S."/>
        </authorList>
    </citation>
    <scope>NUCLEOTIDE SEQUENCE</scope>
    <source>
        <strain evidence="6">MPI-CAGE-CH-0235</strain>
    </source>
</reference>
<evidence type="ECO:0000313" key="7">
    <source>
        <dbReference type="Proteomes" id="UP000813444"/>
    </source>
</evidence>
<organism evidence="6 7">
    <name type="scientific">Stachybotrys elegans</name>
    <dbReference type="NCBI Taxonomy" id="80388"/>
    <lineage>
        <taxon>Eukaryota</taxon>
        <taxon>Fungi</taxon>
        <taxon>Dikarya</taxon>
        <taxon>Ascomycota</taxon>
        <taxon>Pezizomycotina</taxon>
        <taxon>Sordariomycetes</taxon>
        <taxon>Hypocreomycetidae</taxon>
        <taxon>Hypocreales</taxon>
        <taxon>Stachybotryaceae</taxon>
        <taxon>Stachybotrys</taxon>
    </lineage>
</organism>
<dbReference type="InterPro" id="IPR007148">
    <property type="entry name" value="SSU_processome_Utp12"/>
</dbReference>
<dbReference type="OrthoDB" id="30195at2759"/>
<accession>A0A8K0WQZ8</accession>
<dbReference type="AlphaFoldDB" id="A0A8K0WQZ8"/>
<evidence type="ECO:0000259" key="5">
    <source>
        <dbReference type="Pfam" id="PF04003"/>
    </source>
</evidence>
<name>A0A8K0WQZ8_9HYPO</name>
<dbReference type="GO" id="GO:0000462">
    <property type="term" value="P:maturation of SSU-rRNA from tricistronic rRNA transcript (SSU-rRNA, 5.8S rRNA, LSU-rRNA)"/>
    <property type="evidence" value="ECO:0007669"/>
    <property type="project" value="TreeGrafter"/>
</dbReference>
<dbReference type="EMBL" id="JAGPNK010000006">
    <property type="protein sequence ID" value="KAH7319638.1"/>
    <property type="molecule type" value="Genomic_DNA"/>
</dbReference>
<dbReference type="InterPro" id="IPR052414">
    <property type="entry name" value="U3_snoRNA-assoc_WDR"/>
</dbReference>